<reference evidence="3" key="1">
    <citation type="submission" date="2020-08" db="EMBL/GenBank/DDBJ databases">
        <authorList>
            <person name="Cejkova D."/>
            <person name="Kubasova T."/>
            <person name="Jahodarova E."/>
            <person name="Rychlik I."/>
        </authorList>
    </citation>
    <scope>NUCLEOTIDE SEQUENCE</scope>
    <source>
        <strain evidence="3">An559</strain>
    </source>
</reference>
<feature type="compositionally biased region" description="Acidic residues" evidence="1">
    <location>
        <begin position="486"/>
        <end position="497"/>
    </location>
</feature>
<dbReference type="AlphaFoldDB" id="A0A938X7Z7"/>
<evidence type="ECO:0000259" key="2">
    <source>
        <dbReference type="Pfam" id="PF03432"/>
    </source>
</evidence>
<dbReference type="RefSeq" id="WP_204444957.1">
    <property type="nucleotide sequence ID" value="NZ_JACJKY010000004.1"/>
</dbReference>
<organism evidence="3 4">
    <name type="scientific">Merdimmobilis hominis</name>
    <dbReference type="NCBI Taxonomy" id="2897707"/>
    <lineage>
        <taxon>Bacteria</taxon>
        <taxon>Bacillati</taxon>
        <taxon>Bacillota</taxon>
        <taxon>Clostridia</taxon>
        <taxon>Eubacteriales</taxon>
        <taxon>Oscillospiraceae</taxon>
        <taxon>Merdimmobilis</taxon>
    </lineage>
</organism>
<protein>
    <submittedName>
        <fullName evidence="3">Relaxase/mobilization nuclease domain-containing protein</fullName>
    </submittedName>
</protein>
<feature type="region of interest" description="Disordered" evidence="1">
    <location>
        <begin position="475"/>
        <end position="497"/>
    </location>
</feature>
<dbReference type="InterPro" id="IPR005094">
    <property type="entry name" value="Endonuclease_MobA/VirD2"/>
</dbReference>
<gene>
    <name evidence="3" type="ORF">H6A12_03890</name>
</gene>
<dbReference type="Proteomes" id="UP000774750">
    <property type="component" value="Unassembled WGS sequence"/>
</dbReference>
<feature type="compositionally biased region" description="Basic and acidic residues" evidence="1">
    <location>
        <begin position="303"/>
        <end position="334"/>
    </location>
</feature>
<evidence type="ECO:0000313" key="3">
    <source>
        <dbReference type="EMBL" id="MBM6920299.1"/>
    </source>
</evidence>
<dbReference type="EMBL" id="JACJKY010000004">
    <property type="protein sequence ID" value="MBM6920299.1"/>
    <property type="molecule type" value="Genomic_DNA"/>
</dbReference>
<proteinExistence type="predicted"/>
<name>A0A938X7Z7_9FIRM</name>
<sequence>MATVTYIRESKQTVSAMKGVIDYCTQDKKVFDRQSGRGLVGGVNCNGKNAFTEFMATKGAYKKTDGINFYQYVQSFSPEESVTAEKAHEVALEFAEKAWPGYEVLVTTHSDAQHIHSHFVINSVSFETGYKLRQNPNTLKILREISDEICSRHGLSTLKPYEESGTKLSSREYRAAAKGQSWKFRLMTDIEKAMQKCGSRADFILEMNRRGYQITWTDERKYITFTCPNGMKCRDIKLHDEKYRKGNLEYELQLREQITEKQCSGFADTEECRSHNRTGTSAVPAGGLCDTGNAENNGTQFGKTDRNLSADALSDDRRTGNQERAGRPLSEDSGNRSVVYGEYSCETDSGKSESSENIDRGKQHDGAGDAGIRRTGWEESRRIYFETLFGYGQRNQEFNYGDRQAEPQVHADSDRHISDGGLVIGDHIRGILAAGRIIENDTEDPEERRKRIEAQEAGANAGALIGLAVGIVSELTHRDDTPAEEKETEEQELTMNM</sequence>
<reference evidence="3" key="2">
    <citation type="journal article" date="2021" name="Sci. Rep.">
        <title>The distribution of antibiotic resistance genes in chicken gut microbiota commensals.</title>
        <authorList>
            <person name="Juricova H."/>
            <person name="Matiasovicova J."/>
            <person name="Kubasova T."/>
            <person name="Cejkova D."/>
            <person name="Rychlik I."/>
        </authorList>
    </citation>
    <scope>NUCLEOTIDE SEQUENCE</scope>
    <source>
        <strain evidence="3">An559</strain>
    </source>
</reference>
<feature type="domain" description="MobA/VirD2-like nuclease" evidence="2">
    <location>
        <begin position="25"/>
        <end position="155"/>
    </location>
</feature>
<keyword evidence="4" id="KW-1185">Reference proteome</keyword>
<comment type="caution">
    <text evidence="3">The sequence shown here is derived from an EMBL/GenBank/DDBJ whole genome shotgun (WGS) entry which is preliminary data.</text>
</comment>
<dbReference type="Pfam" id="PF03432">
    <property type="entry name" value="Relaxase"/>
    <property type="match status" value="1"/>
</dbReference>
<accession>A0A938X7Z7</accession>
<feature type="compositionally biased region" description="Basic and acidic residues" evidence="1">
    <location>
        <begin position="348"/>
        <end position="373"/>
    </location>
</feature>
<evidence type="ECO:0000256" key="1">
    <source>
        <dbReference type="SAM" id="MobiDB-lite"/>
    </source>
</evidence>
<feature type="compositionally biased region" description="Basic and acidic residues" evidence="1">
    <location>
        <begin position="475"/>
        <end position="485"/>
    </location>
</feature>
<evidence type="ECO:0000313" key="4">
    <source>
        <dbReference type="Proteomes" id="UP000774750"/>
    </source>
</evidence>
<feature type="region of interest" description="Disordered" evidence="1">
    <location>
        <begin position="270"/>
        <end position="373"/>
    </location>
</feature>
<feature type="compositionally biased region" description="Polar residues" evidence="1">
    <location>
        <begin position="293"/>
        <end position="302"/>
    </location>
</feature>